<gene>
    <name evidence="3" type="ORF">CTAYLR_006607</name>
</gene>
<comment type="caution">
    <text evidence="3">The sequence shown here is derived from an EMBL/GenBank/DDBJ whole genome shotgun (WGS) entry which is preliminary data.</text>
</comment>
<accession>A0AAD7XT64</accession>
<feature type="region of interest" description="Disordered" evidence="1">
    <location>
        <begin position="889"/>
        <end position="909"/>
    </location>
</feature>
<dbReference type="GO" id="GO:0030897">
    <property type="term" value="C:HOPS complex"/>
    <property type="evidence" value="ECO:0007669"/>
    <property type="project" value="TreeGrafter"/>
</dbReference>
<dbReference type="InterPro" id="IPR057780">
    <property type="entry name" value="Beta-prop_Vps41"/>
</dbReference>
<name>A0AAD7XT64_9STRA</name>
<dbReference type="GO" id="GO:0034058">
    <property type="term" value="P:endosomal vesicle fusion"/>
    <property type="evidence" value="ECO:0007669"/>
    <property type="project" value="TreeGrafter"/>
</dbReference>
<dbReference type="GO" id="GO:0005770">
    <property type="term" value="C:late endosome"/>
    <property type="evidence" value="ECO:0007669"/>
    <property type="project" value="TreeGrafter"/>
</dbReference>
<dbReference type="InterPro" id="IPR015943">
    <property type="entry name" value="WD40/YVTN_repeat-like_dom_sf"/>
</dbReference>
<dbReference type="Proteomes" id="UP001230188">
    <property type="component" value="Unassembled WGS sequence"/>
</dbReference>
<sequence>MLQYVRYALPTRANNNGGARELSRETVTKVAPFGGYLALGTDRGSLWLLDGVTGSASSGVHMQPHSEAVRDIAWDVTGCYVATCGDDGCVAVAGRRSGGDAARADEWVAVEEQTYSEAMRAVRLDPRYASRQQRVYLAGGVGGALVRHARGWFKTHKDVIVDEGEGPIGALSWGTHWVAWSNAAGVKIMHGDTSSPVNFVPRPEGARGGGAEGCVLFWEDEHALLLGWGEVAMQIHIKVDHATVPAAAGAPLEGVVGAHAEIVRSFKMDCEIRGMCPFDARHLAVLGYPPSDEDEGEDRKHEDAAAVGGERPEFQVVSREDGTIASAEALPVKGYESLEASNYALASIDEFENARRAATWQREDFAVLDPTTFEAVEPSPRMRGEPPRWYVASPRDVVVARIRDVDDAVDLALSKAPGRAKDALVVAAAHAHRLKRHRVQDLVKAHLDALLGAGDAETAASECRRLLGDTETLWEYWVLAFDKQGALAELAPYVPTRRPRLARSVYDMILEKLLATNPAALRDVLKLWGHPEKHGDEPVYSLDGIAVRVDERARRSDSESPGDPAVVEARAELFVLDDQPERALACLLSLDPADLSDPNVVFDLVDRRDLYDAVRDRVSELAALSKDRAARVLARRVDQFPIDAVADQLDGDPELQLWYLRVVFSEIPEVYAAPEHRALHAKHAKLYATVNHYPTAAPDADDYDSELIRFLKWSTFVPLQEALDACARAPPLHNEMVYVLGVMGDARRALSILLDEIGSVRRAVDFVETHAATSKDLWDVLVAHALKNDAFLSGLLDYAEIASRLVAQIPDRVEIPGLKHKLVHIFQDRRFQKVAHQMCARAAKNDCLDLLKQLYAYQNRGIRVDAPLGNAPVQLRPPRDLLTFTAFRPPPVKATASRPDTPPPSSSPS</sequence>
<evidence type="ECO:0000313" key="4">
    <source>
        <dbReference type="Proteomes" id="UP001230188"/>
    </source>
</evidence>
<dbReference type="Pfam" id="PF23556">
    <property type="entry name" value="TPR_Vps41"/>
    <property type="match status" value="1"/>
</dbReference>
<evidence type="ECO:0000259" key="2">
    <source>
        <dbReference type="Pfam" id="PF23411"/>
    </source>
</evidence>
<dbReference type="Pfam" id="PF23411">
    <property type="entry name" value="Beta-prop_Vps41"/>
    <property type="match status" value="1"/>
</dbReference>
<dbReference type="GO" id="GO:0006623">
    <property type="term" value="P:protein targeting to vacuole"/>
    <property type="evidence" value="ECO:0007669"/>
    <property type="project" value="InterPro"/>
</dbReference>
<dbReference type="AlphaFoldDB" id="A0AAD7XT64"/>
<feature type="compositionally biased region" description="Basic and acidic residues" evidence="1">
    <location>
        <begin position="297"/>
        <end position="309"/>
    </location>
</feature>
<dbReference type="InterPro" id="IPR011047">
    <property type="entry name" value="Quinoprotein_ADH-like_sf"/>
</dbReference>
<dbReference type="Gene3D" id="2.130.10.10">
    <property type="entry name" value="YVTN repeat-like/Quinoprotein amine dehydrogenase"/>
    <property type="match status" value="1"/>
</dbReference>
<evidence type="ECO:0000256" key="1">
    <source>
        <dbReference type="SAM" id="MobiDB-lite"/>
    </source>
</evidence>
<feature type="compositionally biased region" description="Pro residues" evidence="1">
    <location>
        <begin position="900"/>
        <end position="909"/>
    </location>
</feature>
<dbReference type="PANTHER" id="PTHR12616:SF1">
    <property type="entry name" value="VACUOLAR PROTEIN SORTING-ASSOCIATED PROTEIN 41 HOMOLOG"/>
    <property type="match status" value="1"/>
</dbReference>
<feature type="region of interest" description="Disordered" evidence="1">
    <location>
        <begin position="289"/>
        <end position="309"/>
    </location>
</feature>
<keyword evidence="4" id="KW-1185">Reference proteome</keyword>
<reference evidence="3" key="1">
    <citation type="submission" date="2023-01" db="EMBL/GenBank/DDBJ databases">
        <title>Metagenome sequencing of chrysophaentin producing Chrysophaeum taylorii.</title>
        <authorList>
            <person name="Davison J."/>
            <person name="Bewley C."/>
        </authorList>
    </citation>
    <scope>NUCLEOTIDE SEQUENCE</scope>
    <source>
        <strain evidence="3">NIES-1699</strain>
    </source>
</reference>
<feature type="domain" description="Vps41 beta-propeller" evidence="2">
    <location>
        <begin position="22"/>
        <end position="349"/>
    </location>
</feature>
<organism evidence="3 4">
    <name type="scientific">Chrysophaeum taylorii</name>
    <dbReference type="NCBI Taxonomy" id="2483200"/>
    <lineage>
        <taxon>Eukaryota</taxon>
        <taxon>Sar</taxon>
        <taxon>Stramenopiles</taxon>
        <taxon>Ochrophyta</taxon>
        <taxon>Pelagophyceae</taxon>
        <taxon>Pelagomonadales</taxon>
        <taxon>Pelagomonadaceae</taxon>
        <taxon>Chrysophaeum</taxon>
    </lineage>
</organism>
<dbReference type="EMBL" id="JAQMWT010000077">
    <property type="protein sequence ID" value="KAJ8611305.1"/>
    <property type="molecule type" value="Genomic_DNA"/>
</dbReference>
<proteinExistence type="predicted"/>
<dbReference type="GO" id="GO:0009267">
    <property type="term" value="P:cellular response to starvation"/>
    <property type="evidence" value="ECO:0007669"/>
    <property type="project" value="TreeGrafter"/>
</dbReference>
<dbReference type="GO" id="GO:0016236">
    <property type="term" value="P:macroautophagy"/>
    <property type="evidence" value="ECO:0007669"/>
    <property type="project" value="TreeGrafter"/>
</dbReference>
<dbReference type="InterPro" id="IPR045111">
    <property type="entry name" value="Vps41/Vps8"/>
</dbReference>
<protein>
    <recommendedName>
        <fullName evidence="2">Vps41 beta-propeller domain-containing protein</fullName>
    </recommendedName>
</protein>
<evidence type="ECO:0000313" key="3">
    <source>
        <dbReference type="EMBL" id="KAJ8611305.1"/>
    </source>
</evidence>
<dbReference type="PANTHER" id="PTHR12616">
    <property type="entry name" value="VACUOLAR PROTEIN SORTING VPS41"/>
    <property type="match status" value="1"/>
</dbReference>
<dbReference type="SUPFAM" id="SSF50998">
    <property type="entry name" value="Quinoprotein alcohol dehydrogenase-like"/>
    <property type="match status" value="1"/>
</dbReference>